<evidence type="ECO:0000256" key="1">
    <source>
        <dbReference type="SAM" id="MobiDB-lite"/>
    </source>
</evidence>
<evidence type="ECO:0000313" key="3">
    <source>
        <dbReference type="Proteomes" id="UP000075538"/>
    </source>
</evidence>
<proteinExistence type="predicted"/>
<dbReference type="Proteomes" id="UP000075538">
    <property type="component" value="Unassembled WGS sequence"/>
</dbReference>
<gene>
    <name evidence="2" type="ORF">AD953_05945</name>
</gene>
<sequence>MTSPYSHRFVPTLKTPTKQTGGRSPSLIKIVLTAGAVTLGFEVAQQFLARSYYRHAWKVYMQKKKSGQLSVLESFRTSSPAELRSQWMPKFYKAMGGDVIFWLLKNPRYIPHDMRAYICIASLWISLRPEDRKKFKSRDEFYDFCKELGGSIRDLLIKREGKL</sequence>
<comment type="caution">
    <text evidence="2">The sequence shown here is derived from an EMBL/GenBank/DDBJ whole genome shotgun (WGS) entry which is preliminary data.</text>
</comment>
<dbReference type="RefSeq" id="WP_061490723.1">
    <property type="nucleotide sequence ID" value="NZ_LHZZ01000487.1"/>
</dbReference>
<accession>A0A149V7I3</accession>
<reference evidence="2 3" key="1">
    <citation type="submission" date="2015-06" db="EMBL/GenBank/DDBJ databases">
        <title>Improved classification and identification of acetic acid bacteria using matrix-assisted laser desorption/ionization time-of-flight mass spectrometry; Gluconobacter nephelii and Gluconobacter uchimurae are later heterotypic synonyms of Gluconobacter japonicus and Gluconobacter oxydans, respectively.</title>
        <authorList>
            <person name="Li L."/>
            <person name="Cleenwerck I."/>
            <person name="De Vuyst L."/>
            <person name="Vandamme P."/>
        </authorList>
    </citation>
    <scope>NUCLEOTIDE SEQUENCE [LARGE SCALE GENOMIC DNA]</scope>
    <source>
        <strain evidence="2 3">LMG 1604</strain>
    </source>
</reference>
<dbReference type="EMBL" id="LHZZ01000487">
    <property type="protein sequence ID" value="KXV75893.1"/>
    <property type="molecule type" value="Genomic_DNA"/>
</dbReference>
<dbReference type="PATRIC" id="fig|178901.15.peg.1955"/>
<protein>
    <submittedName>
        <fullName evidence="2">Uncharacterized protein</fullName>
    </submittedName>
</protein>
<name>A0A149V7I3_9PROT</name>
<dbReference type="AlphaFoldDB" id="A0A149V7I3"/>
<organism evidence="2 3">
    <name type="scientific">Acetobacter malorum</name>
    <dbReference type="NCBI Taxonomy" id="178901"/>
    <lineage>
        <taxon>Bacteria</taxon>
        <taxon>Pseudomonadati</taxon>
        <taxon>Pseudomonadota</taxon>
        <taxon>Alphaproteobacteria</taxon>
        <taxon>Acetobacterales</taxon>
        <taxon>Acetobacteraceae</taxon>
        <taxon>Acetobacter</taxon>
    </lineage>
</organism>
<feature type="region of interest" description="Disordered" evidence="1">
    <location>
        <begin position="1"/>
        <end position="21"/>
    </location>
</feature>
<evidence type="ECO:0000313" key="2">
    <source>
        <dbReference type="EMBL" id="KXV75893.1"/>
    </source>
</evidence>